<comment type="caution">
    <text evidence="8">The sequence shown here is derived from an EMBL/GenBank/DDBJ whole genome shotgun (WGS) entry which is preliminary data.</text>
</comment>
<dbReference type="PANTHER" id="PTHR30349">
    <property type="entry name" value="PHAGE INTEGRASE-RELATED"/>
    <property type="match status" value="1"/>
</dbReference>
<evidence type="ECO:0000256" key="1">
    <source>
        <dbReference type="ARBA" id="ARBA00008857"/>
    </source>
</evidence>
<proteinExistence type="inferred from homology"/>
<dbReference type="InterPro" id="IPR002104">
    <property type="entry name" value="Integrase_catalytic"/>
</dbReference>
<dbReference type="InterPro" id="IPR004107">
    <property type="entry name" value="Integrase_SAM-like_N"/>
</dbReference>
<dbReference type="GO" id="GO:0015074">
    <property type="term" value="P:DNA integration"/>
    <property type="evidence" value="ECO:0007669"/>
    <property type="project" value="UniProtKB-KW"/>
</dbReference>
<dbReference type="EMBL" id="PCTL01000014">
    <property type="protein sequence ID" value="PIP73622.1"/>
    <property type="molecule type" value="Genomic_DNA"/>
</dbReference>
<dbReference type="InterPro" id="IPR044068">
    <property type="entry name" value="CB"/>
</dbReference>
<evidence type="ECO:0008006" key="10">
    <source>
        <dbReference type="Google" id="ProtNLM"/>
    </source>
</evidence>
<organism evidence="8 9">
    <name type="scientific">Candidatus Lloydbacteria bacterium CG22_combo_CG10-13_8_21_14_all_47_15</name>
    <dbReference type="NCBI Taxonomy" id="1974635"/>
    <lineage>
        <taxon>Bacteria</taxon>
        <taxon>Candidatus Lloydiibacteriota</taxon>
    </lineage>
</organism>
<dbReference type="InterPro" id="IPR010998">
    <property type="entry name" value="Integrase_recombinase_N"/>
</dbReference>
<evidence type="ECO:0000313" key="8">
    <source>
        <dbReference type="EMBL" id="PIP73622.1"/>
    </source>
</evidence>
<dbReference type="InterPro" id="IPR013762">
    <property type="entry name" value="Integrase-like_cat_sf"/>
</dbReference>
<evidence type="ECO:0000256" key="5">
    <source>
        <dbReference type="PROSITE-ProRule" id="PRU01248"/>
    </source>
</evidence>
<evidence type="ECO:0000259" key="7">
    <source>
        <dbReference type="PROSITE" id="PS51900"/>
    </source>
</evidence>
<protein>
    <recommendedName>
        <fullName evidence="10">Tyrosine recombinase XerC</fullName>
    </recommendedName>
</protein>
<keyword evidence="3 5" id="KW-0238">DNA-binding</keyword>
<dbReference type="InterPro" id="IPR050090">
    <property type="entry name" value="Tyrosine_recombinase_XerCD"/>
</dbReference>
<evidence type="ECO:0000256" key="2">
    <source>
        <dbReference type="ARBA" id="ARBA00022908"/>
    </source>
</evidence>
<dbReference type="PROSITE" id="PS51898">
    <property type="entry name" value="TYR_RECOMBINASE"/>
    <property type="match status" value="1"/>
</dbReference>
<dbReference type="InterPro" id="IPR011010">
    <property type="entry name" value="DNA_brk_join_enz"/>
</dbReference>
<dbReference type="PROSITE" id="PS51900">
    <property type="entry name" value="CB"/>
    <property type="match status" value="1"/>
</dbReference>
<evidence type="ECO:0000313" key="9">
    <source>
        <dbReference type="Proteomes" id="UP000230638"/>
    </source>
</evidence>
<dbReference type="Gene3D" id="1.10.443.10">
    <property type="entry name" value="Intergrase catalytic core"/>
    <property type="match status" value="1"/>
</dbReference>
<dbReference type="Proteomes" id="UP000230638">
    <property type="component" value="Unassembled WGS sequence"/>
</dbReference>
<dbReference type="GO" id="GO:0006310">
    <property type="term" value="P:DNA recombination"/>
    <property type="evidence" value="ECO:0007669"/>
    <property type="project" value="UniProtKB-KW"/>
</dbReference>
<keyword evidence="2" id="KW-0229">DNA integration</keyword>
<dbReference type="PANTHER" id="PTHR30349:SF41">
    <property type="entry name" value="INTEGRASE_RECOMBINASE PROTEIN MJ0367-RELATED"/>
    <property type="match status" value="1"/>
</dbReference>
<dbReference type="CDD" id="cd00798">
    <property type="entry name" value="INT_XerDC_C"/>
    <property type="match status" value="1"/>
</dbReference>
<dbReference type="Pfam" id="PF02899">
    <property type="entry name" value="Phage_int_SAM_1"/>
    <property type="match status" value="1"/>
</dbReference>
<evidence type="ECO:0000256" key="4">
    <source>
        <dbReference type="ARBA" id="ARBA00023172"/>
    </source>
</evidence>
<dbReference type="NCBIfam" id="NF040815">
    <property type="entry name" value="recomb_XerA_Arch"/>
    <property type="match status" value="1"/>
</dbReference>
<feature type="domain" description="Core-binding (CB)" evidence="7">
    <location>
        <begin position="34"/>
        <end position="123"/>
    </location>
</feature>
<gene>
    <name evidence="8" type="ORF">COW88_01255</name>
</gene>
<evidence type="ECO:0000256" key="3">
    <source>
        <dbReference type="ARBA" id="ARBA00023125"/>
    </source>
</evidence>
<sequence length="335" mass="38404">MWIMLIILKRGRLQSAAFFMLHYATLCYDGIMSHNLKELKTEFLEHLEIEKGRSIKTIENYDRYLSRFLSLTCAGAPRDITDELVRQFRITLNRIKTESGVPLKKKTQNYYLIALRAFLKYLRKRGITTLSPERIELAKIPERSIDLISGEELDRLLSAPDGEEIAALRDRAMLELLFSTGLRVSELASLPRDIDLSRDELSVRGKGERVRVVFLSPRAKKAVRSYLAKRGDTDDALFIRVGGRPNDEDSLRLSPRSIERIVAHCAIKAGIDKKVTPHIVRHSFATDLLQNGADIRAVQVMLGHQNIATTQIYTHITDKHLRDVHKTFHGKQRRH</sequence>
<keyword evidence="4" id="KW-0233">DNA recombination</keyword>
<dbReference type="Pfam" id="PF00589">
    <property type="entry name" value="Phage_integrase"/>
    <property type="match status" value="1"/>
</dbReference>
<feature type="domain" description="Tyr recombinase" evidence="6">
    <location>
        <begin position="143"/>
        <end position="326"/>
    </location>
</feature>
<reference evidence="8 9" key="1">
    <citation type="submission" date="2017-09" db="EMBL/GenBank/DDBJ databases">
        <title>Depth-based differentiation of microbial function through sediment-hosted aquifers and enrichment of novel symbionts in the deep terrestrial subsurface.</title>
        <authorList>
            <person name="Probst A.J."/>
            <person name="Ladd B."/>
            <person name="Jarett J.K."/>
            <person name="Geller-Mcgrath D.E."/>
            <person name="Sieber C.M."/>
            <person name="Emerson J.B."/>
            <person name="Anantharaman K."/>
            <person name="Thomas B.C."/>
            <person name="Malmstrom R."/>
            <person name="Stieglmeier M."/>
            <person name="Klingl A."/>
            <person name="Woyke T."/>
            <person name="Ryan C.M."/>
            <person name="Banfield J.F."/>
        </authorList>
    </citation>
    <scope>NUCLEOTIDE SEQUENCE [LARGE SCALE GENOMIC DNA]</scope>
    <source>
        <strain evidence="8">CG22_combo_CG10-13_8_21_14_all_47_15</strain>
    </source>
</reference>
<dbReference type="GO" id="GO:0003677">
    <property type="term" value="F:DNA binding"/>
    <property type="evidence" value="ECO:0007669"/>
    <property type="project" value="UniProtKB-UniRule"/>
</dbReference>
<name>A0A2H0CUN0_9BACT</name>
<accession>A0A2H0CUN0</accession>
<dbReference type="SUPFAM" id="SSF56349">
    <property type="entry name" value="DNA breaking-rejoining enzymes"/>
    <property type="match status" value="1"/>
</dbReference>
<comment type="similarity">
    <text evidence="1">Belongs to the 'phage' integrase family.</text>
</comment>
<evidence type="ECO:0000259" key="6">
    <source>
        <dbReference type="PROSITE" id="PS51898"/>
    </source>
</evidence>
<dbReference type="AlphaFoldDB" id="A0A2H0CUN0"/>
<dbReference type="Gene3D" id="1.10.150.130">
    <property type="match status" value="1"/>
</dbReference>